<dbReference type="OrthoDB" id="287041at2759"/>
<feature type="region of interest" description="Disordered" evidence="15">
    <location>
        <begin position="436"/>
        <end position="488"/>
    </location>
</feature>
<dbReference type="SMART" id="SM00577">
    <property type="entry name" value="CPDc"/>
    <property type="match status" value="1"/>
</dbReference>
<evidence type="ECO:0000256" key="11">
    <source>
        <dbReference type="ARBA" id="ARBA00023128"/>
    </source>
</evidence>
<evidence type="ECO:0000313" key="18">
    <source>
        <dbReference type="Proteomes" id="UP000813824"/>
    </source>
</evidence>
<comment type="function">
    <text evidence="14">Essential component of the TIM23 complex, a complex that mediates the translocation of transit peptide-containing proteins across the mitochondrial inner membrane.</text>
</comment>
<name>A0A8K0UVH3_9AGAR</name>
<dbReference type="EMBL" id="JAEVFJ010000007">
    <property type="protein sequence ID" value="KAH8103481.1"/>
    <property type="molecule type" value="Genomic_DNA"/>
</dbReference>
<feature type="compositionally biased region" description="Polar residues" evidence="15">
    <location>
        <begin position="80"/>
        <end position="89"/>
    </location>
</feature>
<keyword evidence="12" id="KW-0472">Membrane</keyword>
<keyword evidence="8 14" id="KW-0809">Transit peptide</keyword>
<keyword evidence="11 14" id="KW-0496">Mitochondrion</keyword>
<dbReference type="InterPro" id="IPR023214">
    <property type="entry name" value="HAD_sf"/>
</dbReference>
<dbReference type="SUPFAM" id="SSF56784">
    <property type="entry name" value="HAD-like"/>
    <property type="match status" value="1"/>
</dbReference>
<proteinExistence type="inferred from homology"/>
<feature type="domain" description="FCP1 homology" evidence="16">
    <location>
        <begin position="171"/>
        <end position="315"/>
    </location>
</feature>
<evidence type="ECO:0000256" key="12">
    <source>
        <dbReference type="ARBA" id="ARBA00023136"/>
    </source>
</evidence>
<comment type="similarity">
    <text evidence="2 14">Belongs to the TIM50 family.</text>
</comment>
<evidence type="ECO:0000256" key="2">
    <source>
        <dbReference type="ARBA" id="ARBA00006344"/>
    </source>
</evidence>
<keyword evidence="18" id="KW-1185">Reference proteome</keyword>
<evidence type="ECO:0000256" key="7">
    <source>
        <dbReference type="ARBA" id="ARBA00022927"/>
    </source>
</evidence>
<keyword evidence="10 14" id="KW-0811">Translocation</keyword>
<keyword evidence="4 14" id="KW-0813">Transport</keyword>
<dbReference type="InterPro" id="IPR050365">
    <property type="entry name" value="TIM50"/>
</dbReference>
<evidence type="ECO:0000313" key="17">
    <source>
        <dbReference type="EMBL" id="KAH8103481.1"/>
    </source>
</evidence>
<evidence type="ECO:0000256" key="4">
    <source>
        <dbReference type="ARBA" id="ARBA00022448"/>
    </source>
</evidence>
<dbReference type="Pfam" id="PF03031">
    <property type="entry name" value="NIF"/>
    <property type="match status" value="1"/>
</dbReference>
<evidence type="ECO:0000256" key="5">
    <source>
        <dbReference type="ARBA" id="ARBA00022692"/>
    </source>
</evidence>
<evidence type="ECO:0000256" key="13">
    <source>
        <dbReference type="ARBA" id="ARBA00065975"/>
    </source>
</evidence>
<dbReference type="PANTHER" id="PTHR12210">
    <property type="entry name" value="DULLARD PROTEIN PHOSPHATASE"/>
    <property type="match status" value="1"/>
</dbReference>
<evidence type="ECO:0000256" key="14">
    <source>
        <dbReference type="RuleBase" id="RU365079"/>
    </source>
</evidence>
<keyword evidence="6" id="KW-0999">Mitochondrion inner membrane</keyword>
<keyword evidence="5" id="KW-0812">Transmembrane</keyword>
<keyword evidence="7 14" id="KW-0653">Protein transport</keyword>
<dbReference type="Gene3D" id="3.40.50.1000">
    <property type="entry name" value="HAD superfamily/HAD-like"/>
    <property type="match status" value="1"/>
</dbReference>
<dbReference type="CDD" id="cd07521">
    <property type="entry name" value="HAD_FCP1-like"/>
    <property type="match status" value="1"/>
</dbReference>
<comment type="subunit">
    <text evidence="13">Component of the TIM23 complex, at least composed of TIM23, TIM17 and TIM50. Interacts with preproteins in transit.</text>
</comment>
<feature type="region of interest" description="Disordered" evidence="15">
    <location>
        <begin position="26"/>
        <end position="89"/>
    </location>
</feature>
<dbReference type="AlphaFoldDB" id="A0A8K0UVH3"/>
<reference evidence="17" key="1">
    <citation type="journal article" date="2021" name="New Phytol.">
        <title>Evolutionary innovations through gain and loss of genes in the ectomycorrhizal Boletales.</title>
        <authorList>
            <person name="Wu G."/>
            <person name="Miyauchi S."/>
            <person name="Morin E."/>
            <person name="Kuo A."/>
            <person name="Drula E."/>
            <person name="Varga T."/>
            <person name="Kohler A."/>
            <person name="Feng B."/>
            <person name="Cao Y."/>
            <person name="Lipzen A."/>
            <person name="Daum C."/>
            <person name="Hundley H."/>
            <person name="Pangilinan J."/>
            <person name="Johnson J."/>
            <person name="Barry K."/>
            <person name="LaButti K."/>
            <person name="Ng V."/>
            <person name="Ahrendt S."/>
            <person name="Min B."/>
            <person name="Choi I.G."/>
            <person name="Park H."/>
            <person name="Plett J.M."/>
            <person name="Magnuson J."/>
            <person name="Spatafora J.W."/>
            <person name="Nagy L.G."/>
            <person name="Henrissat B."/>
            <person name="Grigoriev I.V."/>
            <person name="Yang Z.L."/>
            <person name="Xu J."/>
            <person name="Martin F.M."/>
        </authorList>
    </citation>
    <scope>NUCLEOTIDE SEQUENCE</scope>
    <source>
        <strain evidence="17">KKN 215</strain>
    </source>
</reference>
<evidence type="ECO:0000256" key="9">
    <source>
        <dbReference type="ARBA" id="ARBA00022989"/>
    </source>
</evidence>
<evidence type="ECO:0000259" key="16">
    <source>
        <dbReference type="PROSITE" id="PS50969"/>
    </source>
</evidence>
<keyword evidence="9" id="KW-1133">Transmembrane helix</keyword>
<feature type="compositionally biased region" description="Pro residues" evidence="15">
    <location>
        <begin position="440"/>
        <end position="450"/>
    </location>
</feature>
<accession>A0A8K0UVH3</accession>
<dbReference type="InterPro" id="IPR004274">
    <property type="entry name" value="FCP1_dom"/>
</dbReference>
<gene>
    <name evidence="17" type="ORF">BXZ70DRAFT_733111</name>
</gene>
<dbReference type="GO" id="GO:0005744">
    <property type="term" value="C:TIM23 mitochondrial import inner membrane translocase complex"/>
    <property type="evidence" value="ECO:0007669"/>
    <property type="project" value="UniProtKB-UniRule"/>
</dbReference>
<comment type="subcellular location">
    <subcellularLocation>
        <location evidence="1 14">Mitochondrion inner membrane</location>
        <topology evidence="1 14">Single-pass membrane protein</topology>
    </subcellularLocation>
</comment>
<dbReference type="GO" id="GO:0015031">
    <property type="term" value="P:protein transport"/>
    <property type="evidence" value="ECO:0007669"/>
    <property type="project" value="UniProtKB-KW"/>
</dbReference>
<evidence type="ECO:0000256" key="3">
    <source>
        <dbReference type="ARBA" id="ARBA00020799"/>
    </source>
</evidence>
<evidence type="ECO:0000256" key="6">
    <source>
        <dbReference type="ARBA" id="ARBA00022792"/>
    </source>
</evidence>
<evidence type="ECO:0000256" key="1">
    <source>
        <dbReference type="ARBA" id="ARBA00004434"/>
    </source>
</evidence>
<evidence type="ECO:0000256" key="10">
    <source>
        <dbReference type="ARBA" id="ARBA00023010"/>
    </source>
</evidence>
<evidence type="ECO:0000256" key="15">
    <source>
        <dbReference type="SAM" id="MobiDB-lite"/>
    </source>
</evidence>
<dbReference type="Proteomes" id="UP000813824">
    <property type="component" value="Unassembled WGS sequence"/>
</dbReference>
<evidence type="ECO:0000256" key="8">
    <source>
        <dbReference type="ARBA" id="ARBA00022946"/>
    </source>
</evidence>
<organism evidence="17 18">
    <name type="scientific">Cristinia sonorae</name>
    <dbReference type="NCBI Taxonomy" id="1940300"/>
    <lineage>
        <taxon>Eukaryota</taxon>
        <taxon>Fungi</taxon>
        <taxon>Dikarya</taxon>
        <taxon>Basidiomycota</taxon>
        <taxon>Agaricomycotina</taxon>
        <taxon>Agaricomycetes</taxon>
        <taxon>Agaricomycetidae</taxon>
        <taxon>Agaricales</taxon>
        <taxon>Pleurotineae</taxon>
        <taxon>Stephanosporaceae</taxon>
        <taxon>Cristinia</taxon>
    </lineage>
</organism>
<dbReference type="PROSITE" id="PS50969">
    <property type="entry name" value="FCP1"/>
    <property type="match status" value="1"/>
</dbReference>
<comment type="caution">
    <text evidence="17">The sequence shown here is derived from an EMBL/GenBank/DDBJ whole genome shotgun (WGS) entry which is preliminary data.</text>
</comment>
<dbReference type="FunFam" id="3.40.50.1000:FF:000019">
    <property type="entry name" value="Mitochondrial import inner membrane translocase subunit TIM50"/>
    <property type="match status" value="1"/>
</dbReference>
<sequence length="488" mass="54145">MQSLLLARSSATRSLVFNSARYYATKKPRVPNSPKPIANEPAAPPPPATEPEVEVQNASSSLPSLDISPAVEEEPKQRTGARSSKDSLSSIERKRRFMGRVSLAALLLGAAVQTWYMGREWDEDELKDKRLKSEIIEASRWGRTTHRFKNLFGTFTEPLWEELLPPPLPAGHQKPYTLLVSIDDLLVTSTWDRQHGWRTAKRPGVDYFLGYLSQFFEVVVFTTQYHYTAMPIIEKLDPYQFFIAYKLFRDATRSVNGTPVKDLTYLNRDLSKVILLDTHPEHCSAQPENAVILPKWTGDPKDKGLVAIIPFLESIGIYKPADVRPILESYRGKDIPLEYAKAEALAKQKHIEEHNKKGVSASTFTLSTLFGGSSSPAKSSPVPLTYLEQKRLEAQLQYKEERAYIEKNKDTFEKMIKDEQEAMAKQMPSTFWGAAAAMMGPPPGSEPPPAATSTPATPSTPPPATTTTVPSAFGILSGAGAGQTKSAH</sequence>
<protein>
    <recommendedName>
        <fullName evidence="3 14">Mitochondrial import inner membrane translocase subunit TIM50</fullName>
    </recommendedName>
</protein>
<dbReference type="InterPro" id="IPR036412">
    <property type="entry name" value="HAD-like_sf"/>
</dbReference>